<dbReference type="InterPro" id="IPR044814">
    <property type="entry name" value="Terpene_cyclase_plant_C1"/>
</dbReference>
<feature type="compositionally biased region" description="Basic and acidic residues" evidence="6">
    <location>
        <begin position="259"/>
        <end position="272"/>
    </location>
</feature>
<evidence type="ECO:0000256" key="5">
    <source>
        <dbReference type="ARBA" id="ARBA00038405"/>
    </source>
</evidence>
<dbReference type="InterPro" id="IPR005630">
    <property type="entry name" value="Terpene_synthase_metal-bd"/>
</dbReference>
<dbReference type="OrthoDB" id="1113141at2759"/>
<dbReference type="Proteomes" id="UP000694251">
    <property type="component" value="Chromosome 12"/>
</dbReference>
<evidence type="ECO:0000256" key="3">
    <source>
        <dbReference type="ARBA" id="ARBA00023211"/>
    </source>
</evidence>
<keyword evidence="3" id="KW-0464">Manganese</keyword>
<evidence type="ECO:0000259" key="7">
    <source>
        <dbReference type="Pfam" id="PF01397"/>
    </source>
</evidence>
<dbReference type="PANTHER" id="PTHR31225">
    <property type="entry name" value="OS04G0344100 PROTEIN-RELATED"/>
    <property type="match status" value="1"/>
</dbReference>
<comment type="similarity">
    <text evidence="5">Belongs to the terpene synthase family. Tpsa subfamily.</text>
</comment>
<dbReference type="FunFam" id="1.10.600.10:FF:000007">
    <property type="entry name" value="Isoprene synthase, chloroplastic"/>
    <property type="match status" value="1"/>
</dbReference>
<organism evidence="9 10">
    <name type="scientific">Arabidopsis suecica</name>
    <name type="common">Swedish thale-cress</name>
    <name type="synonym">Cardaminopsis suecica</name>
    <dbReference type="NCBI Taxonomy" id="45249"/>
    <lineage>
        <taxon>Eukaryota</taxon>
        <taxon>Viridiplantae</taxon>
        <taxon>Streptophyta</taxon>
        <taxon>Embryophyta</taxon>
        <taxon>Tracheophyta</taxon>
        <taxon>Spermatophyta</taxon>
        <taxon>Magnoliopsida</taxon>
        <taxon>eudicotyledons</taxon>
        <taxon>Gunneridae</taxon>
        <taxon>Pentapetalae</taxon>
        <taxon>rosids</taxon>
        <taxon>malvids</taxon>
        <taxon>Brassicales</taxon>
        <taxon>Brassicaceae</taxon>
        <taxon>Camelineae</taxon>
        <taxon>Arabidopsis</taxon>
    </lineage>
</organism>
<evidence type="ECO:0000313" key="10">
    <source>
        <dbReference type="Proteomes" id="UP000694251"/>
    </source>
</evidence>
<sequence length="716" mass="82726">MVASNHSLVVATLIDNVPREKRNFRFDKRWIGKEGLLEAIANGWNFDTELGDGKVVEKLTNCRRAISQWRRELTPYGRKTIEELKSELFVAQRNDRRPQEEITELTMRLKEAYRDEELYWHQKKVQSLITDQVNNFLTALAKECEVKTALFMMHPEKAAGPDGMFHGLRTNPSCKGKFMAIKTDMSKAYDRVEWDLMEKFGHKVDDDIKEEIKSTLGITTIGESLSAGTSQIVWRGLRRSPSSRACITSEANKTTTTRDQGETRVHPRHDNPDGIDDEVIQDEEEVEQDVFNRFTENDGKFQQSLMGDAKGILSLYEAAHLGTTTDYVLDEALRFTSNHMNSLLAGGTCRPHMLRLIRNTLYLPQRWNMEAVIAREYITFYEQEKDHDKMLLRLAKLNFKLLQLHYIKELKTFIKWWMELDLTSKWPSQFREQIVEAWLAGLMMYYEPQFSGGRVIAAKFNYLLTILDDACDHYFSIPELTRLVDCVERWSPDGIHTLQDISRILFKLALDVFDDIERGVRSEGCSYYLKEMLEELKILVRANLDLVKWAQGIQVPSFEEHVEVGGIALTTYATLMYSFVGMGETVGKEAYEWVRSRPRLIKSLAAKGRLMDDITDFESDMSNGFAANAINYYMKQFVVTKEEAILECQKMVADINKTVNEELLKTTSVPRRVLKQALNFGRLLELLYTKSDDIYNCSEGKLKEYIVTLLIDPIHL</sequence>
<dbReference type="InterPro" id="IPR050148">
    <property type="entry name" value="Terpene_synthase-like"/>
</dbReference>
<keyword evidence="1" id="KW-0479">Metal-binding</keyword>
<accession>A0A8T1YNY8</accession>
<name>A0A8T1YNY8_ARASU</name>
<keyword evidence="2" id="KW-0460">Magnesium</keyword>
<protein>
    <submittedName>
        <fullName evidence="9">Isoprenoid synthase domain superfamily</fullName>
    </submittedName>
</protein>
<evidence type="ECO:0000256" key="4">
    <source>
        <dbReference type="ARBA" id="ARBA00023239"/>
    </source>
</evidence>
<comment type="caution">
    <text evidence="9">The sequence shown here is derived from an EMBL/GenBank/DDBJ whole genome shotgun (WGS) entry which is preliminary data.</text>
</comment>
<dbReference type="Pfam" id="PF03936">
    <property type="entry name" value="Terpene_synth_C"/>
    <property type="match status" value="1"/>
</dbReference>
<evidence type="ECO:0000256" key="6">
    <source>
        <dbReference type="SAM" id="MobiDB-lite"/>
    </source>
</evidence>
<reference evidence="9 10" key="1">
    <citation type="submission" date="2020-12" db="EMBL/GenBank/DDBJ databases">
        <title>Concerted genomic and epigenomic changes stabilize Arabidopsis allopolyploids.</title>
        <authorList>
            <person name="Chen Z."/>
        </authorList>
    </citation>
    <scope>NUCLEOTIDE SEQUENCE [LARGE SCALE GENOMIC DNA]</scope>
    <source>
        <strain evidence="9">As9502</strain>
        <tissue evidence="9">Leaf</tissue>
    </source>
</reference>
<dbReference type="GO" id="GO:0016102">
    <property type="term" value="P:diterpenoid biosynthetic process"/>
    <property type="evidence" value="ECO:0007669"/>
    <property type="project" value="InterPro"/>
</dbReference>
<dbReference type="GO" id="GO:0000287">
    <property type="term" value="F:magnesium ion binding"/>
    <property type="evidence" value="ECO:0007669"/>
    <property type="project" value="InterPro"/>
</dbReference>
<evidence type="ECO:0000256" key="2">
    <source>
        <dbReference type="ARBA" id="ARBA00022842"/>
    </source>
</evidence>
<dbReference type="AlphaFoldDB" id="A0A8T1YNY8"/>
<dbReference type="InterPro" id="IPR001906">
    <property type="entry name" value="Terpene_synth_N"/>
</dbReference>
<keyword evidence="4" id="KW-0456">Lyase</keyword>
<gene>
    <name evidence="9" type="ORF">ISN44_As12g030210</name>
</gene>
<feature type="domain" description="Terpene synthase N-terminal" evidence="7">
    <location>
        <begin position="285"/>
        <end position="361"/>
    </location>
</feature>
<evidence type="ECO:0000259" key="8">
    <source>
        <dbReference type="Pfam" id="PF03936"/>
    </source>
</evidence>
<dbReference type="CDD" id="cd00684">
    <property type="entry name" value="Terpene_cyclase_plant_C1"/>
    <property type="match status" value="1"/>
</dbReference>
<dbReference type="PANTHER" id="PTHR31225:SF242">
    <property type="entry name" value="TERPENOID SYNTHASE 9"/>
    <property type="match status" value="1"/>
</dbReference>
<dbReference type="Pfam" id="PF01397">
    <property type="entry name" value="Terpene_synth"/>
    <property type="match status" value="1"/>
</dbReference>
<evidence type="ECO:0000256" key="1">
    <source>
        <dbReference type="ARBA" id="ARBA00022723"/>
    </source>
</evidence>
<keyword evidence="10" id="KW-1185">Reference proteome</keyword>
<feature type="domain" description="Terpene synthase metal-binding" evidence="8">
    <location>
        <begin position="419"/>
        <end position="657"/>
    </location>
</feature>
<proteinExistence type="inferred from homology"/>
<feature type="region of interest" description="Disordered" evidence="6">
    <location>
        <begin position="250"/>
        <end position="276"/>
    </location>
</feature>
<dbReference type="GO" id="GO:0010333">
    <property type="term" value="F:terpene synthase activity"/>
    <property type="evidence" value="ECO:0007669"/>
    <property type="project" value="InterPro"/>
</dbReference>
<dbReference type="EMBL" id="JAEFBJ010000012">
    <property type="protein sequence ID" value="KAG7547810.1"/>
    <property type="molecule type" value="Genomic_DNA"/>
</dbReference>
<evidence type="ECO:0000313" key="9">
    <source>
        <dbReference type="EMBL" id="KAG7547810.1"/>
    </source>
</evidence>